<dbReference type="Proteomes" id="UP000030960">
    <property type="component" value="Unassembled WGS sequence"/>
</dbReference>
<organism evidence="4 5">
    <name type="scientific">Mameliella alba</name>
    <dbReference type="NCBI Taxonomy" id="561184"/>
    <lineage>
        <taxon>Bacteria</taxon>
        <taxon>Pseudomonadati</taxon>
        <taxon>Pseudomonadota</taxon>
        <taxon>Alphaproteobacteria</taxon>
        <taxon>Rhodobacterales</taxon>
        <taxon>Roseobacteraceae</taxon>
        <taxon>Mameliella</taxon>
    </lineage>
</organism>
<dbReference type="RefSeq" id="WP_043145013.1">
    <property type="nucleotide sequence ID" value="NZ_JSUQ01000019.1"/>
</dbReference>
<dbReference type="SUPFAM" id="SSF56563">
    <property type="entry name" value="Major capsid protein gp5"/>
    <property type="match status" value="1"/>
</dbReference>
<dbReference type="OrthoDB" id="637859at2"/>
<reference evidence="4 5" key="1">
    <citation type="submission" date="2014-10" db="EMBL/GenBank/DDBJ databases">
        <title>Genome sequence of Ponticoccus sp. strain UMTAT08 isolated from clonal culture of toxic dinoflagellate Alexandrium tamiyavanichii.</title>
        <authorList>
            <person name="Gan H.Y."/>
            <person name="Muhd D.-D."/>
            <person name="Mohd Noor M.E."/>
            <person name="Yeong Y.S."/>
            <person name="Usup G."/>
        </authorList>
    </citation>
    <scope>NUCLEOTIDE SEQUENCE [LARGE SCALE GENOMIC DNA]</scope>
    <source>
        <strain evidence="4 5">UMTAT08</strain>
    </source>
</reference>
<protein>
    <submittedName>
        <fullName evidence="4">Putative prophage LambdaSo, major capsid protein, HK97 family protein</fullName>
    </submittedName>
</protein>
<evidence type="ECO:0000256" key="1">
    <source>
        <dbReference type="ARBA" id="ARBA00004328"/>
    </source>
</evidence>
<gene>
    <name evidence="4" type="ORF">OA50_04280</name>
</gene>
<feature type="domain" description="Phage capsid-like C-terminal" evidence="3">
    <location>
        <begin position="163"/>
        <end position="427"/>
    </location>
</feature>
<dbReference type="NCBIfam" id="TIGR01554">
    <property type="entry name" value="major_cap_HK97"/>
    <property type="match status" value="1"/>
</dbReference>
<evidence type="ECO:0000313" key="4">
    <source>
        <dbReference type="EMBL" id="KHQ51247.1"/>
    </source>
</evidence>
<evidence type="ECO:0000313" key="5">
    <source>
        <dbReference type="Proteomes" id="UP000030960"/>
    </source>
</evidence>
<sequence>MKHVPFNVMASAMRASAPAGVLGNPRADAGNVAQMLADVKASVAGLRDDVMKKAEAAVKQAEKGEALSAELKAQIDEIMPKFNEASQAQAKLEGQLEALEARTLDVEQLAASGGRGGQAVPSAGAELGESDDLKAYIEGGLSGSLTFKPQAAITTADTSGAAWSERETQPVNMPRRRLLIRSLLDVVPVGSNSREYLKQTTRTDNTGMVAEGGTAAASDYGWTKADAVVRKISHVVHLSDEALADIASLQATVDGELRYGLDLKEETQILAGDGTGQNLSGLITEATAFSAAAGLPDTNRLERLRLAMLQVVLNDYAADAMVLNPTDWAAIELTKDADGRFIIGNADSPAGPSLWRLPVVESNSMTAGSWLVGAMFMAATLYDRQENEILISSEHGTNFVDGMKTMKGSKRVALAVKRAASLVTGDFTFV</sequence>
<feature type="coiled-coil region" evidence="2">
    <location>
        <begin position="82"/>
        <end position="109"/>
    </location>
</feature>
<dbReference type="STRING" id="561184.SAMN05216376_12081"/>
<dbReference type="Gene3D" id="3.30.2320.10">
    <property type="entry name" value="hypothetical protein PF0899 domain"/>
    <property type="match status" value="1"/>
</dbReference>
<name>A0A0B3RT97_9RHOB</name>
<dbReference type="AlphaFoldDB" id="A0A0B3RT97"/>
<dbReference type="Gene3D" id="3.30.2400.10">
    <property type="entry name" value="Major capsid protein gp5"/>
    <property type="match status" value="1"/>
</dbReference>
<dbReference type="InterPro" id="IPR024455">
    <property type="entry name" value="Phage_capsid"/>
</dbReference>
<comment type="caution">
    <text evidence="4">The sequence shown here is derived from an EMBL/GenBank/DDBJ whole genome shotgun (WGS) entry which is preliminary data.</text>
</comment>
<keyword evidence="5" id="KW-1185">Reference proteome</keyword>
<keyword evidence="2" id="KW-0175">Coiled coil</keyword>
<dbReference type="InterPro" id="IPR054612">
    <property type="entry name" value="Phage_capsid-like_C"/>
</dbReference>
<accession>A0A0B3RT97</accession>
<comment type="subcellular location">
    <subcellularLocation>
        <location evidence="1">Virion</location>
    </subcellularLocation>
</comment>
<evidence type="ECO:0000256" key="2">
    <source>
        <dbReference type="SAM" id="Coils"/>
    </source>
</evidence>
<proteinExistence type="predicted"/>
<evidence type="ECO:0000259" key="3">
    <source>
        <dbReference type="Pfam" id="PF05065"/>
    </source>
</evidence>
<dbReference type="PATRIC" id="fig|1515334.3.peg.4311"/>
<dbReference type="EMBL" id="JSUQ01000019">
    <property type="protein sequence ID" value="KHQ51247.1"/>
    <property type="molecule type" value="Genomic_DNA"/>
</dbReference>
<dbReference type="Pfam" id="PF05065">
    <property type="entry name" value="Phage_capsid"/>
    <property type="match status" value="1"/>
</dbReference>